<dbReference type="CDD" id="cd13125">
    <property type="entry name" value="MATE_like_10"/>
    <property type="match status" value="1"/>
</dbReference>
<comment type="subcellular location">
    <subcellularLocation>
        <location evidence="1">Cell membrane</location>
        <topology evidence="1">Multi-pass membrane protein</topology>
    </subcellularLocation>
</comment>
<dbReference type="RefSeq" id="WP_196097780.1">
    <property type="nucleotide sequence ID" value="NZ_CP064939.1"/>
</dbReference>
<reference evidence="7 8" key="1">
    <citation type="submission" date="2020-11" db="EMBL/GenBank/DDBJ databases">
        <title>Pedobacter endophytica, an endophytic bacteria isolated form Carex pumila.</title>
        <authorList>
            <person name="Peng Y."/>
            <person name="Jiang L."/>
            <person name="Lee J."/>
        </authorList>
    </citation>
    <scope>NUCLEOTIDE SEQUENCE [LARGE SCALE GENOMIC DNA]</scope>
    <source>
        <strain evidence="7 8">JBR3-12</strain>
    </source>
</reference>
<evidence type="ECO:0000313" key="8">
    <source>
        <dbReference type="Proteomes" id="UP000594759"/>
    </source>
</evidence>
<feature type="transmembrane region" description="Helical" evidence="6">
    <location>
        <begin position="257"/>
        <end position="278"/>
    </location>
</feature>
<keyword evidence="3 6" id="KW-0812">Transmembrane</keyword>
<dbReference type="GO" id="GO:0005886">
    <property type="term" value="C:plasma membrane"/>
    <property type="evidence" value="ECO:0007669"/>
    <property type="project" value="UniProtKB-SubCell"/>
</dbReference>
<feature type="transmembrane region" description="Helical" evidence="6">
    <location>
        <begin position="37"/>
        <end position="58"/>
    </location>
</feature>
<evidence type="ECO:0000256" key="6">
    <source>
        <dbReference type="SAM" id="Phobius"/>
    </source>
</evidence>
<feature type="transmembrane region" description="Helical" evidence="6">
    <location>
        <begin position="388"/>
        <end position="409"/>
    </location>
</feature>
<evidence type="ECO:0000256" key="3">
    <source>
        <dbReference type="ARBA" id="ARBA00022692"/>
    </source>
</evidence>
<feature type="transmembrane region" description="Helical" evidence="6">
    <location>
        <begin position="215"/>
        <end position="237"/>
    </location>
</feature>
<sequence>MKLLKTSFLSAIITFLRLAAGFVSVKVVAVITGPAGVALIGAFSNFLSVVLTFANGAINNGVVKYTAEYDQNDRKLRTLLSTALKISMGCSILVGFFLIVSAPLISKLIFTNTMFVNVVRVLGVTIIFYSLNSLLISILNGKGHIKDFTIVNAVGSVIGLVFTVVLVHKYKIVGALYSLVLAQTLVFFITLLLVSRNEWFSWAIFRAKFNRIAALKLSHFSLMAFVTAVTVPTSQIILRNMLINKFDIDQAGYWQSVVRISDAYLMIITTSLATYYLPKLSSLKKERDIHAEILNGFKMILPVVAIGCITVYILRFFIIELLYTKEFMQMEVLFLWQLVGDFLKITAWLLAYVMLAKAMTKAYVISEVIFSALYLILSYIFISRYGLIGVTYAFAANYAVYLMVMIIIFRKLLFLKNG</sequence>
<keyword evidence="5 6" id="KW-0472">Membrane</keyword>
<dbReference type="Proteomes" id="UP000594759">
    <property type="component" value="Chromosome"/>
</dbReference>
<dbReference type="Pfam" id="PF13440">
    <property type="entry name" value="Polysacc_synt_3"/>
    <property type="match status" value="1"/>
</dbReference>
<feature type="transmembrane region" description="Helical" evidence="6">
    <location>
        <begin position="362"/>
        <end position="382"/>
    </location>
</feature>
<dbReference type="PANTHER" id="PTHR30250:SF30">
    <property type="entry name" value="LIPID III FLIPPASE"/>
    <property type="match status" value="1"/>
</dbReference>
<feature type="transmembrane region" description="Helical" evidence="6">
    <location>
        <begin position="334"/>
        <end position="355"/>
    </location>
</feature>
<proteinExistence type="predicted"/>
<feature type="transmembrane region" description="Helical" evidence="6">
    <location>
        <begin position="299"/>
        <end position="322"/>
    </location>
</feature>
<dbReference type="PANTHER" id="PTHR30250">
    <property type="entry name" value="PST FAMILY PREDICTED COLANIC ACID TRANSPORTER"/>
    <property type="match status" value="1"/>
</dbReference>
<keyword evidence="8" id="KW-1185">Reference proteome</keyword>
<dbReference type="GO" id="GO:0009246">
    <property type="term" value="P:enterobacterial common antigen biosynthetic process"/>
    <property type="evidence" value="ECO:0007669"/>
    <property type="project" value="InterPro"/>
</dbReference>
<feature type="transmembrane region" description="Helical" evidence="6">
    <location>
        <begin position="148"/>
        <end position="168"/>
    </location>
</feature>
<dbReference type="KEGG" id="pex:IZT61_14770"/>
<keyword evidence="4 6" id="KW-1133">Transmembrane helix</keyword>
<accession>A0A7U3Q4B6</accession>
<dbReference type="InterPro" id="IPR044550">
    <property type="entry name" value="WzxE"/>
</dbReference>
<gene>
    <name evidence="7" type="ORF">IZT61_14770</name>
</gene>
<evidence type="ECO:0000313" key="7">
    <source>
        <dbReference type="EMBL" id="QPH38349.1"/>
    </source>
</evidence>
<dbReference type="EMBL" id="CP064939">
    <property type="protein sequence ID" value="QPH38349.1"/>
    <property type="molecule type" value="Genomic_DNA"/>
</dbReference>
<dbReference type="InterPro" id="IPR050833">
    <property type="entry name" value="Poly_Biosynth_Transport"/>
</dbReference>
<feature type="transmembrane region" description="Helical" evidence="6">
    <location>
        <begin position="114"/>
        <end position="136"/>
    </location>
</feature>
<evidence type="ECO:0000256" key="1">
    <source>
        <dbReference type="ARBA" id="ARBA00004651"/>
    </source>
</evidence>
<protein>
    <submittedName>
        <fullName evidence="7">O-antigen translocase</fullName>
    </submittedName>
</protein>
<keyword evidence="2" id="KW-1003">Cell membrane</keyword>
<feature type="transmembrane region" description="Helical" evidence="6">
    <location>
        <begin position="79"/>
        <end position="102"/>
    </location>
</feature>
<name>A0A7U3Q4B6_9SPHI</name>
<dbReference type="AlphaFoldDB" id="A0A7U3Q4B6"/>
<evidence type="ECO:0000256" key="5">
    <source>
        <dbReference type="ARBA" id="ARBA00023136"/>
    </source>
</evidence>
<evidence type="ECO:0000256" key="4">
    <source>
        <dbReference type="ARBA" id="ARBA00022989"/>
    </source>
</evidence>
<evidence type="ECO:0000256" key="2">
    <source>
        <dbReference type="ARBA" id="ARBA00022475"/>
    </source>
</evidence>
<feature type="transmembrane region" description="Helical" evidence="6">
    <location>
        <begin position="174"/>
        <end position="194"/>
    </location>
</feature>
<organism evidence="7 8">
    <name type="scientific">Pedobacter endophyticus</name>
    <dbReference type="NCBI Taxonomy" id="2789740"/>
    <lineage>
        <taxon>Bacteria</taxon>
        <taxon>Pseudomonadati</taxon>
        <taxon>Bacteroidota</taxon>
        <taxon>Sphingobacteriia</taxon>
        <taxon>Sphingobacteriales</taxon>
        <taxon>Sphingobacteriaceae</taxon>
        <taxon>Pedobacter</taxon>
    </lineage>
</organism>